<evidence type="ECO:0000256" key="5">
    <source>
        <dbReference type="PROSITE-ProRule" id="PRU00169"/>
    </source>
</evidence>
<feature type="domain" description="HTH luxR-type" evidence="6">
    <location>
        <begin position="150"/>
        <end position="215"/>
    </location>
</feature>
<evidence type="ECO:0000259" key="6">
    <source>
        <dbReference type="PROSITE" id="PS50043"/>
    </source>
</evidence>
<dbReference type="Pfam" id="PF00072">
    <property type="entry name" value="Response_reg"/>
    <property type="match status" value="1"/>
</dbReference>
<name>A0A931GTP5_9BACT</name>
<comment type="caution">
    <text evidence="8">The sequence shown here is derived from an EMBL/GenBank/DDBJ whole genome shotgun (WGS) entry which is preliminary data.</text>
</comment>
<keyword evidence="4" id="KW-0804">Transcription</keyword>
<keyword evidence="9" id="KW-1185">Reference proteome</keyword>
<dbReference type="AlphaFoldDB" id="A0A931GTP5"/>
<keyword evidence="3" id="KW-0238">DNA-binding</keyword>
<keyword evidence="2" id="KW-0805">Transcription regulation</keyword>
<gene>
    <name evidence="8" type="ORF">I5907_06065</name>
</gene>
<dbReference type="InterPro" id="IPR058245">
    <property type="entry name" value="NreC/VraR/RcsB-like_REC"/>
</dbReference>
<accession>A0A931GTP5</accession>
<reference evidence="8" key="1">
    <citation type="submission" date="2020-11" db="EMBL/GenBank/DDBJ databases">
        <title>Bacterial whole genome sequence for Panacibacter sp. DH6.</title>
        <authorList>
            <person name="Le V."/>
            <person name="Ko S."/>
            <person name="Ahn C.-Y."/>
            <person name="Oh H.-M."/>
        </authorList>
    </citation>
    <scope>NUCLEOTIDE SEQUENCE</scope>
    <source>
        <strain evidence="8">DH6</strain>
    </source>
</reference>
<proteinExistence type="predicted"/>
<protein>
    <submittedName>
        <fullName evidence="8">Response regulator transcription factor</fullName>
    </submittedName>
</protein>
<dbReference type="Gene3D" id="3.40.50.2300">
    <property type="match status" value="1"/>
</dbReference>
<keyword evidence="1 5" id="KW-0597">Phosphoprotein</keyword>
<organism evidence="8 9">
    <name type="scientific">Panacibacter microcysteis</name>
    <dbReference type="NCBI Taxonomy" id="2793269"/>
    <lineage>
        <taxon>Bacteria</taxon>
        <taxon>Pseudomonadati</taxon>
        <taxon>Bacteroidota</taxon>
        <taxon>Chitinophagia</taxon>
        <taxon>Chitinophagales</taxon>
        <taxon>Chitinophagaceae</taxon>
        <taxon>Panacibacter</taxon>
    </lineage>
</organism>
<dbReference type="Proteomes" id="UP000628448">
    <property type="component" value="Unassembled WGS sequence"/>
</dbReference>
<evidence type="ECO:0000256" key="1">
    <source>
        <dbReference type="ARBA" id="ARBA00022553"/>
    </source>
</evidence>
<feature type="domain" description="Response regulatory" evidence="7">
    <location>
        <begin position="7"/>
        <end position="123"/>
    </location>
</feature>
<dbReference type="SUPFAM" id="SSF52172">
    <property type="entry name" value="CheY-like"/>
    <property type="match status" value="1"/>
</dbReference>
<dbReference type="PANTHER" id="PTHR43214">
    <property type="entry name" value="TWO-COMPONENT RESPONSE REGULATOR"/>
    <property type="match status" value="1"/>
</dbReference>
<evidence type="ECO:0000256" key="3">
    <source>
        <dbReference type="ARBA" id="ARBA00023125"/>
    </source>
</evidence>
<dbReference type="GO" id="GO:0000160">
    <property type="term" value="P:phosphorelay signal transduction system"/>
    <property type="evidence" value="ECO:0007669"/>
    <property type="project" value="InterPro"/>
</dbReference>
<dbReference type="SMART" id="SM00421">
    <property type="entry name" value="HTH_LUXR"/>
    <property type="match status" value="1"/>
</dbReference>
<dbReference type="CDD" id="cd17535">
    <property type="entry name" value="REC_NarL-like"/>
    <property type="match status" value="1"/>
</dbReference>
<dbReference type="RefSeq" id="WP_196989821.1">
    <property type="nucleotide sequence ID" value="NZ_JADWYR010000001.1"/>
</dbReference>
<dbReference type="Pfam" id="PF00196">
    <property type="entry name" value="GerE"/>
    <property type="match status" value="1"/>
</dbReference>
<dbReference type="PRINTS" id="PR00038">
    <property type="entry name" value="HTHLUXR"/>
</dbReference>
<dbReference type="InterPro" id="IPR016032">
    <property type="entry name" value="Sig_transdc_resp-reg_C-effctor"/>
</dbReference>
<feature type="modified residue" description="4-aspartylphosphate" evidence="5">
    <location>
        <position position="58"/>
    </location>
</feature>
<evidence type="ECO:0000256" key="2">
    <source>
        <dbReference type="ARBA" id="ARBA00023015"/>
    </source>
</evidence>
<dbReference type="SUPFAM" id="SSF46894">
    <property type="entry name" value="C-terminal effector domain of the bipartite response regulators"/>
    <property type="match status" value="1"/>
</dbReference>
<dbReference type="InterPro" id="IPR011006">
    <property type="entry name" value="CheY-like_superfamily"/>
</dbReference>
<dbReference type="InterPro" id="IPR001789">
    <property type="entry name" value="Sig_transdc_resp-reg_receiver"/>
</dbReference>
<dbReference type="GO" id="GO:0006355">
    <property type="term" value="P:regulation of DNA-templated transcription"/>
    <property type="evidence" value="ECO:0007669"/>
    <property type="project" value="InterPro"/>
</dbReference>
<dbReference type="PROSITE" id="PS50110">
    <property type="entry name" value="RESPONSE_REGULATORY"/>
    <property type="match status" value="1"/>
</dbReference>
<evidence type="ECO:0000259" key="7">
    <source>
        <dbReference type="PROSITE" id="PS50110"/>
    </source>
</evidence>
<dbReference type="EMBL" id="JADWYR010000001">
    <property type="protein sequence ID" value="MBG9375791.1"/>
    <property type="molecule type" value="Genomic_DNA"/>
</dbReference>
<dbReference type="GO" id="GO:0003677">
    <property type="term" value="F:DNA binding"/>
    <property type="evidence" value="ECO:0007669"/>
    <property type="project" value="UniProtKB-KW"/>
</dbReference>
<evidence type="ECO:0000256" key="4">
    <source>
        <dbReference type="ARBA" id="ARBA00023163"/>
    </source>
</evidence>
<dbReference type="InterPro" id="IPR000792">
    <property type="entry name" value="Tscrpt_reg_LuxR_C"/>
</dbReference>
<evidence type="ECO:0000313" key="9">
    <source>
        <dbReference type="Proteomes" id="UP000628448"/>
    </source>
</evidence>
<evidence type="ECO:0000313" key="8">
    <source>
        <dbReference type="EMBL" id="MBG9375791.1"/>
    </source>
</evidence>
<dbReference type="PROSITE" id="PS50043">
    <property type="entry name" value="HTH_LUXR_2"/>
    <property type="match status" value="1"/>
</dbReference>
<dbReference type="SMART" id="SM00448">
    <property type="entry name" value="REC"/>
    <property type="match status" value="1"/>
</dbReference>
<dbReference type="CDD" id="cd06170">
    <property type="entry name" value="LuxR_C_like"/>
    <property type="match status" value="1"/>
</dbReference>
<sequence>MPEQKLKLLVADDHRLFIEGLQFVLKQDLKIEVAGFAINGKEAVEKCNSKDYDAVLMDVHMPIIDGIQATIAIKQIYPNMKIIMLSTANDLVTVTNALKAGANAYVLKDAGSAELIRALHAVNRGEIYFSASIAHFFSKNGAPKTTKEYIHFSENLITTREQSVLRLIAEGFTNQEIADTLFISVKTADTHRKNLIAKLKVSNTASLVKFAVQNKLI</sequence>
<dbReference type="PANTHER" id="PTHR43214:SF41">
    <property type="entry name" value="NITRATE_NITRITE RESPONSE REGULATOR PROTEIN NARP"/>
    <property type="match status" value="1"/>
</dbReference>
<dbReference type="InterPro" id="IPR039420">
    <property type="entry name" value="WalR-like"/>
</dbReference>